<dbReference type="EMBL" id="CDMN01000012">
    <property type="protein sequence ID" value="CRF43821.1"/>
    <property type="molecule type" value="Genomic_DNA"/>
</dbReference>
<dbReference type="GeneID" id="82131837"/>
<evidence type="ECO:0000313" key="3">
    <source>
        <dbReference type="EMBL" id="CRF43821.1"/>
    </source>
</evidence>
<dbReference type="Proteomes" id="UP000045175">
    <property type="component" value="Unassembled WGS sequence"/>
</dbReference>
<reference evidence="5 6" key="3">
    <citation type="submission" date="2014-12" db="EMBL/GenBank/DDBJ databases">
        <authorList>
            <person name="Jaenicke S."/>
        </authorList>
    </citation>
    <scope>NUCLEOTIDE SEQUENCE [LARGE SCALE GENOMIC DNA]</scope>
</reference>
<sequence length="318" mass="36021">MDVCEVVAVTRGVLKTEPFVRTFTHATAKLDRVRRGSLFAAFNPSCIEEAVRLGAYGVLFEKSAPISDPEIAWICVENLQEAVNKLLYYKFLDAPLTIFTLTPLELELFSKLAKAPGVCAFEEDTLELLNLDLNNLHTLLLTHTPPKLNAKKPANTPPFTLLQAQLFSMALRYKDQRHDLKISGLYTLELARVLNLCEDLGLEANLSHLGTLNSMQPHYTNKRLELCAFGQSERILIHERQVAKLPRMLAFVKKTAPYHKPAIFSQEPLALEHVRYQNLQELQDLLCKKDFSLGFVLGEIPLQALWRKPPLRSLFDSL</sequence>
<evidence type="ECO:0000313" key="1">
    <source>
        <dbReference type="EMBL" id="CRF40578.1"/>
    </source>
</evidence>
<accession>A0A0K2X503</accession>
<dbReference type="RefSeq" id="WP_053941304.1">
    <property type="nucleotide sequence ID" value="NZ_BSCV01000038.1"/>
</dbReference>
<proteinExistence type="predicted"/>
<dbReference type="Proteomes" id="UP000041394">
    <property type="component" value="Unassembled WGS sequence"/>
</dbReference>
<keyword evidence="4" id="KW-1185">Reference proteome</keyword>
<dbReference type="AlphaFoldDB" id="A0A0K2X503"/>
<reference evidence="1" key="1">
    <citation type="submission" date="2014-12" db="EMBL/GenBank/DDBJ databases">
        <title>Whole genome sequences of four Staphylococcus schleiferi canine isolates.</title>
        <authorList>
            <person name="Misic A.M."/>
            <person name="Cain C."/>
            <person name="Morris D.O."/>
            <person name="Rankin S."/>
            <person name="Beiting D."/>
        </authorList>
    </citation>
    <scope>NUCLEOTIDE SEQUENCE</scope>
    <source>
        <strain evidence="1">ASB11</strain>
        <strain evidence="2">ASB13</strain>
        <strain evidence="3">ASB9</strain>
    </source>
</reference>
<dbReference type="STRING" id="1578720.HAL011_03400"/>
<dbReference type="Proteomes" id="UP000038622">
    <property type="component" value="Unassembled WGS sequence"/>
</dbReference>
<gene>
    <name evidence="1" type="ORF">HAL011_03400</name>
    <name evidence="2" type="ORF">HAL013_08840</name>
    <name evidence="3" type="ORF">HAL09_03740</name>
</gene>
<reference evidence="4" key="2">
    <citation type="submission" date="2014-12" db="EMBL/GenBank/DDBJ databases">
        <authorList>
            <person name="Smet A."/>
        </authorList>
    </citation>
    <scope>NUCLEOTIDE SEQUENCE [LARGE SCALE GENOMIC DNA]</scope>
</reference>
<dbReference type="OrthoDB" id="5338390at2"/>
<evidence type="ECO:0000313" key="2">
    <source>
        <dbReference type="EMBL" id="CRF42687.1"/>
    </source>
</evidence>
<evidence type="ECO:0000313" key="4">
    <source>
        <dbReference type="Proteomes" id="UP000038622"/>
    </source>
</evidence>
<evidence type="ECO:0000313" key="6">
    <source>
        <dbReference type="Proteomes" id="UP000045175"/>
    </source>
</evidence>
<protein>
    <submittedName>
        <fullName evidence="1">Uncharacterized protein</fullName>
    </submittedName>
</protein>
<dbReference type="EMBL" id="CDML01000010">
    <property type="protein sequence ID" value="CRF40578.1"/>
    <property type="molecule type" value="Genomic_DNA"/>
</dbReference>
<dbReference type="EMBL" id="CDMH01000039">
    <property type="protein sequence ID" value="CRF42687.1"/>
    <property type="molecule type" value="Genomic_DNA"/>
</dbReference>
<name>A0A0K2X503_9HELI</name>
<organism evidence="1 4">
    <name type="scientific">Helicobacter ailurogastricus</name>
    <dbReference type="NCBI Taxonomy" id="1578720"/>
    <lineage>
        <taxon>Bacteria</taxon>
        <taxon>Pseudomonadati</taxon>
        <taxon>Campylobacterota</taxon>
        <taxon>Epsilonproteobacteria</taxon>
        <taxon>Campylobacterales</taxon>
        <taxon>Helicobacteraceae</taxon>
        <taxon>Helicobacter</taxon>
    </lineage>
</organism>
<evidence type="ECO:0000313" key="5">
    <source>
        <dbReference type="Proteomes" id="UP000041394"/>
    </source>
</evidence>